<dbReference type="AlphaFoldDB" id="A0A2K3D6C6"/>
<organism evidence="1 2">
    <name type="scientific">Chlamydomonas reinhardtii</name>
    <name type="common">Chlamydomonas smithii</name>
    <dbReference type="NCBI Taxonomy" id="3055"/>
    <lineage>
        <taxon>Eukaryota</taxon>
        <taxon>Viridiplantae</taxon>
        <taxon>Chlorophyta</taxon>
        <taxon>core chlorophytes</taxon>
        <taxon>Chlorophyceae</taxon>
        <taxon>CS clade</taxon>
        <taxon>Chlamydomonadales</taxon>
        <taxon>Chlamydomonadaceae</taxon>
        <taxon>Chlamydomonas</taxon>
    </lineage>
</organism>
<sequence>MLASKHARCDVARGDARLGGSRLEGEAVGSWVKRRTSQAACHASRPVLLTLAGKGKSSVDGGLSGPAQGLPA</sequence>
<accession>A0A2K3D6C6</accession>
<dbReference type="Proteomes" id="UP000006906">
    <property type="component" value="Chromosome 12"/>
</dbReference>
<reference evidence="1 2" key="1">
    <citation type="journal article" date="2007" name="Science">
        <title>The Chlamydomonas genome reveals the evolution of key animal and plant functions.</title>
        <authorList>
            <person name="Merchant S.S."/>
            <person name="Prochnik S.E."/>
            <person name="Vallon O."/>
            <person name="Harris E.H."/>
            <person name="Karpowicz S.J."/>
            <person name="Witman G.B."/>
            <person name="Terry A."/>
            <person name="Salamov A."/>
            <person name="Fritz-Laylin L.K."/>
            <person name="Marechal-Drouard L."/>
            <person name="Marshall W.F."/>
            <person name="Qu L.H."/>
            <person name="Nelson D.R."/>
            <person name="Sanderfoot A.A."/>
            <person name="Spalding M.H."/>
            <person name="Kapitonov V.V."/>
            <person name="Ren Q."/>
            <person name="Ferris P."/>
            <person name="Lindquist E."/>
            <person name="Shapiro H."/>
            <person name="Lucas S.M."/>
            <person name="Grimwood J."/>
            <person name="Schmutz J."/>
            <person name="Cardol P."/>
            <person name="Cerutti H."/>
            <person name="Chanfreau G."/>
            <person name="Chen C.L."/>
            <person name="Cognat V."/>
            <person name="Croft M.T."/>
            <person name="Dent R."/>
            <person name="Dutcher S."/>
            <person name="Fernandez E."/>
            <person name="Fukuzawa H."/>
            <person name="Gonzalez-Ballester D."/>
            <person name="Gonzalez-Halphen D."/>
            <person name="Hallmann A."/>
            <person name="Hanikenne M."/>
            <person name="Hippler M."/>
            <person name="Inwood W."/>
            <person name="Jabbari K."/>
            <person name="Kalanon M."/>
            <person name="Kuras R."/>
            <person name="Lefebvre P.A."/>
            <person name="Lemaire S.D."/>
            <person name="Lobanov A.V."/>
            <person name="Lohr M."/>
            <person name="Manuell A."/>
            <person name="Meier I."/>
            <person name="Mets L."/>
            <person name="Mittag M."/>
            <person name="Mittelmeier T."/>
            <person name="Moroney J.V."/>
            <person name="Moseley J."/>
            <person name="Napoli C."/>
            <person name="Nedelcu A.M."/>
            <person name="Niyogi K."/>
            <person name="Novoselov S.V."/>
            <person name="Paulsen I.T."/>
            <person name="Pazour G."/>
            <person name="Purton S."/>
            <person name="Ral J.P."/>
            <person name="Riano-Pachon D.M."/>
            <person name="Riekhof W."/>
            <person name="Rymarquis L."/>
            <person name="Schroda M."/>
            <person name="Stern D."/>
            <person name="Umen J."/>
            <person name="Willows R."/>
            <person name="Wilson N."/>
            <person name="Zimmer S.L."/>
            <person name="Allmer J."/>
            <person name="Balk J."/>
            <person name="Bisova K."/>
            <person name="Chen C.J."/>
            <person name="Elias M."/>
            <person name="Gendler K."/>
            <person name="Hauser C."/>
            <person name="Lamb M.R."/>
            <person name="Ledford H."/>
            <person name="Long J.C."/>
            <person name="Minagawa J."/>
            <person name="Page M.D."/>
            <person name="Pan J."/>
            <person name="Pootakham W."/>
            <person name="Roje S."/>
            <person name="Rose A."/>
            <person name="Stahlberg E."/>
            <person name="Terauchi A.M."/>
            <person name="Yang P."/>
            <person name="Ball S."/>
            <person name="Bowler C."/>
            <person name="Dieckmann C.L."/>
            <person name="Gladyshev V.N."/>
            <person name="Green P."/>
            <person name="Jorgensen R."/>
            <person name="Mayfield S."/>
            <person name="Mueller-Roeber B."/>
            <person name="Rajamani S."/>
            <person name="Sayre R.T."/>
            <person name="Brokstein P."/>
            <person name="Dubchak I."/>
            <person name="Goodstein D."/>
            <person name="Hornick L."/>
            <person name="Huang Y.W."/>
            <person name="Jhaveri J."/>
            <person name="Luo Y."/>
            <person name="Martinez D."/>
            <person name="Ngau W.C."/>
            <person name="Otillar B."/>
            <person name="Poliakov A."/>
            <person name="Porter A."/>
            <person name="Szajkowski L."/>
            <person name="Werner G."/>
            <person name="Zhou K."/>
            <person name="Grigoriev I.V."/>
            <person name="Rokhsar D.S."/>
            <person name="Grossman A.R."/>
        </authorList>
    </citation>
    <scope>NUCLEOTIDE SEQUENCE [LARGE SCALE GENOMIC DNA]</scope>
    <source>
        <strain evidence="2">CC-503</strain>
    </source>
</reference>
<dbReference type="InParanoid" id="A0A2K3D6C6"/>
<gene>
    <name evidence="1" type="ORF">CHLRE_12g548391v5</name>
</gene>
<protein>
    <submittedName>
        <fullName evidence="1">Uncharacterized protein</fullName>
    </submittedName>
</protein>
<dbReference type="KEGG" id="cre:CHLRE_12g548391v5"/>
<dbReference type="RefSeq" id="XP_042919052.1">
    <property type="nucleotide sequence ID" value="XM_043068929.1"/>
</dbReference>
<proteinExistence type="predicted"/>
<evidence type="ECO:0000313" key="2">
    <source>
        <dbReference type="Proteomes" id="UP000006906"/>
    </source>
</evidence>
<dbReference type="EMBL" id="CM008973">
    <property type="protein sequence ID" value="PNW76086.1"/>
    <property type="molecule type" value="Genomic_DNA"/>
</dbReference>
<name>A0A2K3D6C6_CHLRE</name>
<dbReference type="GeneID" id="66055777"/>
<dbReference type="Gramene" id="PNW76086">
    <property type="protein sequence ID" value="PNW76086"/>
    <property type="gene ID" value="CHLRE_12g548391v5"/>
</dbReference>
<evidence type="ECO:0000313" key="1">
    <source>
        <dbReference type="EMBL" id="PNW76086.1"/>
    </source>
</evidence>
<keyword evidence="2" id="KW-1185">Reference proteome</keyword>